<keyword evidence="3" id="KW-1185">Reference proteome</keyword>
<evidence type="ECO:0000313" key="2">
    <source>
        <dbReference type="EMBL" id="CAH1106811.1"/>
    </source>
</evidence>
<evidence type="ECO:0000256" key="1">
    <source>
        <dbReference type="SAM" id="SignalP"/>
    </source>
</evidence>
<feature type="signal peptide" evidence="1">
    <location>
        <begin position="1"/>
        <end position="25"/>
    </location>
</feature>
<sequence>MVLGTIVSSFDLQILVACYLTSTSSINVPPCTDQVDLQVMNIATNILRYATPSGYNFDEVEPQVVTARNPHTWRATFTRNDNVYEVGCAFLTSVKKYFKRSCLQGSEIRVYIVIVPTFCDEETVVLDGTMEFKNINSIGLSEDDKPIKKLGDLPINEPQPIKKAKIVKTLYRESVMIELEESKVFLPTRVTTSFTKSALKELQTGAYKVVFKGTKDIGKEHPLSKFEILKS</sequence>
<dbReference type="OrthoDB" id="6784066at2759"/>
<reference evidence="2" key="1">
    <citation type="submission" date="2022-01" db="EMBL/GenBank/DDBJ databases">
        <authorList>
            <person name="King R."/>
        </authorList>
    </citation>
    <scope>NUCLEOTIDE SEQUENCE</scope>
</reference>
<evidence type="ECO:0000313" key="3">
    <source>
        <dbReference type="Proteomes" id="UP001153636"/>
    </source>
</evidence>
<dbReference type="EMBL" id="OV651814">
    <property type="protein sequence ID" value="CAH1106811.1"/>
    <property type="molecule type" value="Genomic_DNA"/>
</dbReference>
<protein>
    <submittedName>
        <fullName evidence="2">Uncharacterized protein</fullName>
    </submittedName>
</protein>
<accession>A0A9P0CYY4</accession>
<organism evidence="2 3">
    <name type="scientific">Psylliodes chrysocephalus</name>
    <dbReference type="NCBI Taxonomy" id="3402493"/>
    <lineage>
        <taxon>Eukaryota</taxon>
        <taxon>Metazoa</taxon>
        <taxon>Ecdysozoa</taxon>
        <taxon>Arthropoda</taxon>
        <taxon>Hexapoda</taxon>
        <taxon>Insecta</taxon>
        <taxon>Pterygota</taxon>
        <taxon>Neoptera</taxon>
        <taxon>Endopterygota</taxon>
        <taxon>Coleoptera</taxon>
        <taxon>Polyphaga</taxon>
        <taxon>Cucujiformia</taxon>
        <taxon>Chrysomeloidea</taxon>
        <taxon>Chrysomelidae</taxon>
        <taxon>Galerucinae</taxon>
        <taxon>Alticini</taxon>
        <taxon>Psylliodes</taxon>
    </lineage>
</organism>
<dbReference type="Proteomes" id="UP001153636">
    <property type="component" value="Chromosome 2"/>
</dbReference>
<keyword evidence="1" id="KW-0732">Signal</keyword>
<name>A0A9P0CYY4_9CUCU</name>
<gene>
    <name evidence="2" type="ORF">PSYICH_LOCUS6510</name>
</gene>
<feature type="chain" id="PRO_5040481918" evidence="1">
    <location>
        <begin position="26"/>
        <end position="231"/>
    </location>
</feature>
<dbReference type="AlphaFoldDB" id="A0A9P0CYY4"/>
<proteinExistence type="predicted"/>